<protein>
    <submittedName>
        <fullName evidence="3">Short chain dehydrogenase</fullName>
    </submittedName>
</protein>
<dbReference type="PRINTS" id="PR00081">
    <property type="entry name" value="GDHRDH"/>
</dbReference>
<dbReference type="RefSeq" id="WP_100670981.1">
    <property type="nucleotide sequence ID" value="NZ_CP024968.1"/>
</dbReference>
<dbReference type="InterPro" id="IPR036291">
    <property type="entry name" value="NAD(P)-bd_dom_sf"/>
</dbReference>
<sequence length="202" mass="21711">MKILVLGGCGTLGSAIVSQLKEKNRSYEIITAGRKTGDVHVDMTSKESIEAMFAKIGNVDHIVNAAGSAEMKPIEDLTQDDLKFSINSKLLGQVNMVLIGSKYLNEKGSISLIAGVIKDELIKMGTMYALTNGAVAAFARAAAFDIKKNIRINCISPSVLDESMVEYAEYFKGVKSVPAAKAAKAFIDVIESDVNGQEIKVY</sequence>
<dbReference type="NCBIfam" id="NF005754">
    <property type="entry name" value="PRK07578.1"/>
    <property type="match status" value="1"/>
</dbReference>
<dbReference type="OrthoDB" id="9787486at2"/>
<name>A0A2K8P2A9_9MOLU</name>
<keyword evidence="4" id="KW-1185">Reference proteome</keyword>
<organism evidence="3 4">
    <name type="scientific">Mesoplasma coleopterae</name>
    <dbReference type="NCBI Taxonomy" id="324078"/>
    <lineage>
        <taxon>Bacteria</taxon>
        <taxon>Bacillati</taxon>
        <taxon>Mycoplasmatota</taxon>
        <taxon>Mollicutes</taxon>
        <taxon>Entomoplasmatales</taxon>
        <taxon>Entomoplasmataceae</taxon>
        <taxon>Mesoplasma</taxon>
    </lineage>
</organism>
<gene>
    <name evidence="3" type="ORF">MCOLE_v1c03730</name>
</gene>
<dbReference type="SUPFAM" id="SSF51735">
    <property type="entry name" value="NAD(P)-binding Rossmann-fold domains"/>
    <property type="match status" value="1"/>
</dbReference>
<dbReference type="Proteomes" id="UP000232221">
    <property type="component" value="Chromosome"/>
</dbReference>
<dbReference type="GO" id="GO:0016491">
    <property type="term" value="F:oxidoreductase activity"/>
    <property type="evidence" value="ECO:0007669"/>
    <property type="project" value="UniProtKB-KW"/>
</dbReference>
<evidence type="ECO:0000313" key="3">
    <source>
        <dbReference type="EMBL" id="ATZ20887.1"/>
    </source>
</evidence>
<dbReference type="PANTHER" id="PTHR43477:SF1">
    <property type="entry name" value="DIHYDROANTICAPSIN 7-DEHYDROGENASE"/>
    <property type="match status" value="1"/>
</dbReference>
<dbReference type="InterPro" id="IPR002347">
    <property type="entry name" value="SDR_fam"/>
</dbReference>
<dbReference type="KEGG" id="mcol:MCOLE_v1c03730"/>
<dbReference type="Gene3D" id="3.40.50.720">
    <property type="entry name" value="NAD(P)-binding Rossmann-like Domain"/>
    <property type="match status" value="1"/>
</dbReference>
<dbReference type="EMBL" id="CP024968">
    <property type="protein sequence ID" value="ATZ20887.1"/>
    <property type="molecule type" value="Genomic_DNA"/>
</dbReference>
<dbReference type="CDD" id="cd11731">
    <property type="entry name" value="Lin1944_like_SDR_c"/>
    <property type="match status" value="1"/>
</dbReference>
<reference evidence="3 4" key="1">
    <citation type="submission" date="2017-11" db="EMBL/GenBank/DDBJ databases">
        <title>Genome sequence of Mesoplasma coleopterae BARC 779 (ATCC 49583).</title>
        <authorList>
            <person name="Lo W.-S."/>
            <person name="Kuo C.-H."/>
        </authorList>
    </citation>
    <scope>NUCLEOTIDE SEQUENCE [LARGE SCALE GENOMIC DNA]</scope>
    <source>
        <strain evidence="3 4">BARC 779</strain>
    </source>
</reference>
<accession>A0A2K8P2A9</accession>
<evidence type="ECO:0000313" key="4">
    <source>
        <dbReference type="Proteomes" id="UP000232221"/>
    </source>
</evidence>
<keyword evidence="2" id="KW-0560">Oxidoreductase</keyword>
<proteinExistence type="inferred from homology"/>
<evidence type="ECO:0000256" key="2">
    <source>
        <dbReference type="ARBA" id="ARBA00023002"/>
    </source>
</evidence>
<dbReference type="Pfam" id="PF13561">
    <property type="entry name" value="adh_short_C2"/>
    <property type="match status" value="1"/>
</dbReference>
<dbReference type="InterPro" id="IPR051122">
    <property type="entry name" value="SDR_DHRS6-like"/>
</dbReference>
<comment type="similarity">
    <text evidence="1">Belongs to the short-chain dehydrogenases/reductases (SDR) family.</text>
</comment>
<dbReference type="PANTHER" id="PTHR43477">
    <property type="entry name" value="DIHYDROANTICAPSIN 7-DEHYDROGENASE"/>
    <property type="match status" value="1"/>
</dbReference>
<evidence type="ECO:0000256" key="1">
    <source>
        <dbReference type="ARBA" id="ARBA00006484"/>
    </source>
</evidence>
<dbReference type="AlphaFoldDB" id="A0A2K8P2A9"/>